<feature type="region of interest" description="Disordered" evidence="2">
    <location>
        <begin position="17"/>
        <end position="50"/>
    </location>
</feature>
<name>A0AAD5SGY5_9FUNG</name>
<protein>
    <recommendedName>
        <fullName evidence="3">DUF7605 domain-containing protein</fullName>
    </recommendedName>
</protein>
<evidence type="ECO:0000313" key="5">
    <source>
        <dbReference type="Proteomes" id="UP001212841"/>
    </source>
</evidence>
<feature type="compositionally biased region" description="Basic and acidic residues" evidence="2">
    <location>
        <begin position="221"/>
        <end position="233"/>
    </location>
</feature>
<feature type="compositionally biased region" description="Acidic residues" evidence="2">
    <location>
        <begin position="376"/>
        <end position="389"/>
    </location>
</feature>
<dbReference type="InterPro" id="IPR027417">
    <property type="entry name" value="P-loop_NTPase"/>
</dbReference>
<sequence>MSAGSLLRQQSVGFDWGSRATPRIDVTPLSDGSEQLKQSTGALIEEPSPSKYVDIRISQPIQTQSWGATLHPSSDGHVPDSIVGDDEERSSDVQMDEKEDDLNGLVLPSSPSLIFDRVAPGSPVNGSDDHIADFRSPTLSAASFESEEMVIDEGNQSDHSDAVSIDPPESIELSFDADDIELQQIEGDTIVHNEIFVKQEDATTEPPQSTFPSDGLTGDSHAIENHYVKREDSALSDSDQLDEEEISFDDDVILVDSDDDGDDVGHYDSYNVEGLLVKQESGDLPVKEEPEDVADGHVPDGLDDDNGGGHEFADVDMEEEVLLEHEEDREEFSPQSSDEHLLIVKTEHEDIPHLRDEHIEEGPFTHDKNDTLALEPESDPAEPEEEEQPCVDGEQLTARIDAAIKAATDILQSLKGCLEATNVGASEKRKSDWWERIRQLESIKTSARTVVAVVGNTGGGKSSVINALLDHENLVPTNNDDYEADIEFLTRDDWRTELENLKKDIGVGPVKMKKAEQTDEEKVAWAKIHAVYPMLLPHEIIKSDVESLLTTGICKDVLGTVKHIVEKESEDFLKRIIQYVDAKPKTTRKQRAKVEQEFWPLVRVVRIRVKADALKTGAVLVDLPGAHDSNAARANVAKQYLQNCHAVWILAPITRAVDDKTAKDLLGETFKRQLLMDGQYSDSAVSFICSKTDDILCSEIIRTLELEEQTDPIEAEIATLQTEKSRLEAEIEQIKEDLEDLEEAITAAQAEADQWLRRHDAKARSWLSMSGSPSPTKRKFGDAQSGSSAKKARGQDGPVAVEEQDNVTVEALVENVEFTEAELLDRFRECGDRFQELAKEKEGKKRRKDDVKRRGQHIIDRLETLEQRRRRLCARKRNEWAKDVIQQDFREGLKELDDEDADQKDGANWDPNIPQRDYDSIKVKVFTVSARDYLKLTDKLKGDNNGKTFHKVEDTEIPKLQDHARYLTIGSRLKSGENFLTGVKHFVENIRTFLEDDGTLDVEDRQSTKDAFLKCLRNLDTSMQKACVVGSSAFQTSLQNGVFAKLQKGAQDGSADAISTTERWGFKPNKQNPQLGGYHWNTYKAACVRHGDYQKEKQIDMNDQLVRPMQTAITSKWERTFSVDSDSYLLRVLKQFEDLLSGALDEFFKETSEKLPMVGERVAKISQQQTDHVGAEVGLMLTDVRVRICEQQKEISRMLKPEVQKGMIPAYDLCAATSGKGTFDRMKEQMNHHITEERDHIFGDAARTVQSELNALITLLASQFGIVSSKVLKDLEAAYATIWEDAGQTKTNNTAARKMLIKEVIGWEQVVGELLMVVEECVLVGLNFS</sequence>
<comment type="caution">
    <text evidence="4">The sequence shown here is derived from an EMBL/GenBank/DDBJ whole genome shotgun (WGS) entry which is preliminary data.</text>
</comment>
<feature type="coiled-coil region" evidence="1">
    <location>
        <begin position="717"/>
        <end position="758"/>
    </location>
</feature>
<dbReference type="Gene3D" id="3.40.50.300">
    <property type="entry name" value="P-loop containing nucleotide triphosphate hydrolases"/>
    <property type="match status" value="1"/>
</dbReference>
<feature type="region of interest" description="Disordered" evidence="2">
    <location>
        <begin position="281"/>
        <end position="312"/>
    </location>
</feature>
<feature type="compositionally biased region" description="Polar residues" evidence="2">
    <location>
        <begin position="30"/>
        <end position="41"/>
    </location>
</feature>
<feature type="region of interest" description="Disordered" evidence="2">
    <location>
        <begin position="766"/>
        <end position="802"/>
    </location>
</feature>
<dbReference type="PANTHER" id="PTHR36681:SF3">
    <property type="entry name" value="NUCLEAR GTPASE, GERMINAL CENTER-ASSOCIATED, TANDEM DUPLICATE 3"/>
    <property type="match status" value="1"/>
</dbReference>
<feature type="region of interest" description="Disordered" evidence="2">
    <location>
        <begin position="199"/>
        <end position="268"/>
    </location>
</feature>
<feature type="compositionally biased region" description="Basic and acidic residues" evidence="2">
    <location>
        <begin position="360"/>
        <end position="370"/>
    </location>
</feature>
<feature type="region of interest" description="Disordered" evidence="2">
    <location>
        <begin position="360"/>
        <end position="391"/>
    </location>
</feature>
<feature type="domain" description="DUF7605" evidence="3">
    <location>
        <begin position="1062"/>
        <end position="1238"/>
    </location>
</feature>
<keyword evidence="5" id="KW-1185">Reference proteome</keyword>
<dbReference type="PANTHER" id="PTHR36681">
    <property type="entry name" value="NUCLEAR GTPASE, GERMINAL CENTER-ASSOCIATED, TANDEM DUPLICATE 3"/>
    <property type="match status" value="1"/>
</dbReference>
<dbReference type="Proteomes" id="UP001212841">
    <property type="component" value="Unassembled WGS sequence"/>
</dbReference>
<accession>A0AAD5SGY5</accession>
<dbReference type="EMBL" id="JADGJD010000126">
    <property type="protein sequence ID" value="KAJ3054606.1"/>
    <property type="molecule type" value="Genomic_DNA"/>
</dbReference>
<dbReference type="SUPFAM" id="SSF52540">
    <property type="entry name" value="P-loop containing nucleoside triphosphate hydrolases"/>
    <property type="match status" value="1"/>
</dbReference>
<evidence type="ECO:0000256" key="2">
    <source>
        <dbReference type="SAM" id="MobiDB-lite"/>
    </source>
</evidence>
<feature type="region of interest" description="Disordered" evidence="2">
    <location>
        <begin position="63"/>
        <end position="106"/>
    </location>
</feature>
<organism evidence="4 5">
    <name type="scientific">Rhizophlyctis rosea</name>
    <dbReference type="NCBI Taxonomy" id="64517"/>
    <lineage>
        <taxon>Eukaryota</taxon>
        <taxon>Fungi</taxon>
        <taxon>Fungi incertae sedis</taxon>
        <taxon>Chytridiomycota</taxon>
        <taxon>Chytridiomycota incertae sedis</taxon>
        <taxon>Chytridiomycetes</taxon>
        <taxon>Rhizophlyctidales</taxon>
        <taxon>Rhizophlyctidaceae</taxon>
        <taxon>Rhizophlyctis</taxon>
    </lineage>
</organism>
<evidence type="ECO:0000259" key="3">
    <source>
        <dbReference type="Pfam" id="PF24564"/>
    </source>
</evidence>
<feature type="compositionally biased region" description="Acidic residues" evidence="2">
    <location>
        <begin position="239"/>
        <end position="262"/>
    </location>
</feature>
<gene>
    <name evidence="4" type="ORF">HK097_001334</name>
</gene>
<evidence type="ECO:0000256" key="1">
    <source>
        <dbReference type="SAM" id="Coils"/>
    </source>
</evidence>
<dbReference type="InterPro" id="IPR056024">
    <property type="entry name" value="DUF7605"/>
</dbReference>
<reference evidence="4" key="1">
    <citation type="submission" date="2020-05" db="EMBL/GenBank/DDBJ databases">
        <title>Phylogenomic resolution of chytrid fungi.</title>
        <authorList>
            <person name="Stajich J.E."/>
            <person name="Amses K."/>
            <person name="Simmons R."/>
            <person name="Seto K."/>
            <person name="Myers J."/>
            <person name="Bonds A."/>
            <person name="Quandt C.A."/>
            <person name="Barry K."/>
            <person name="Liu P."/>
            <person name="Grigoriev I."/>
            <person name="Longcore J.E."/>
            <person name="James T.Y."/>
        </authorList>
    </citation>
    <scope>NUCLEOTIDE SEQUENCE</scope>
    <source>
        <strain evidence="4">JEL0318</strain>
    </source>
</reference>
<keyword evidence="1" id="KW-0175">Coiled coil</keyword>
<evidence type="ECO:0000313" key="4">
    <source>
        <dbReference type="EMBL" id="KAJ3054606.1"/>
    </source>
</evidence>
<proteinExistence type="predicted"/>
<dbReference type="Pfam" id="PF24564">
    <property type="entry name" value="DUF7605"/>
    <property type="match status" value="1"/>
</dbReference>